<evidence type="ECO:0000313" key="3">
    <source>
        <dbReference type="EMBL" id="SES92691.1"/>
    </source>
</evidence>
<reference evidence="3 4" key="1">
    <citation type="submission" date="2016-10" db="EMBL/GenBank/DDBJ databases">
        <authorList>
            <person name="Varghese N."/>
            <person name="Submissions S."/>
        </authorList>
    </citation>
    <scope>NUCLEOTIDE SEQUENCE [LARGE SCALE GENOMIC DNA]</scope>
    <source>
        <strain evidence="3 4">DSM 16525</strain>
    </source>
</reference>
<keyword evidence="4" id="KW-1185">Reference proteome</keyword>
<organism evidence="2 5">
    <name type="scientific">Myxococcus fulvus</name>
    <dbReference type="NCBI Taxonomy" id="33"/>
    <lineage>
        <taxon>Bacteria</taxon>
        <taxon>Pseudomonadati</taxon>
        <taxon>Myxococcota</taxon>
        <taxon>Myxococcia</taxon>
        <taxon>Myxococcales</taxon>
        <taxon>Cystobacterineae</taxon>
        <taxon>Myxococcaceae</taxon>
        <taxon>Myxococcus</taxon>
    </lineage>
</organism>
<dbReference type="EMBL" id="FOIB01000001">
    <property type="protein sequence ID" value="SES92691.1"/>
    <property type="molecule type" value="Genomic_DNA"/>
</dbReference>
<evidence type="ECO:0000313" key="2">
    <source>
        <dbReference type="EMBL" id="GEN07387.1"/>
    </source>
</evidence>
<dbReference type="Proteomes" id="UP000321514">
    <property type="component" value="Unassembled WGS sequence"/>
</dbReference>
<dbReference type="InterPro" id="IPR011753">
    <property type="entry name" value="DUSAM_dom"/>
</dbReference>
<evidence type="ECO:0000313" key="4">
    <source>
        <dbReference type="Proteomes" id="UP000183760"/>
    </source>
</evidence>
<reference evidence="2 5" key="2">
    <citation type="submission" date="2019-07" db="EMBL/GenBank/DDBJ databases">
        <title>Whole genome shotgun sequence of Myxococcus fulvus NBRC 100333.</title>
        <authorList>
            <person name="Hosoyama A."/>
            <person name="Uohara A."/>
            <person name="Ohji S."/>
            <person name="Ichikawa N."/>
        </authorList>
    </citation>
    <scope>NUCLEOTIDE SEQUENCE [LARGE SCALE GENOMIC DNA]</scope>
    <source>
        <strain evidence="2 5">NBRC 100333</strain>
    </source>
</reference>
<evidence type="ECO:0000313" key="5">
    <source>
        <dbReference type="Proteomes" id="UP000321514"/>
    </source>
</evidence>
<feature type="domain" description="DUSAM" evidence="1">
    <location>
        <begin position="2"/>
        <end position="47"/>
    </location>
</feature>
<sequence>MVSSLNRMYRYKRASDYDAARQVMRDVLAVERVPHYREVAQGQLDELSDDP</sequence>
<evidence type="ECO:0000259" key="1">
    <source>
        <dbReference type="Pfam" id="PF09543"/>
    </source>
</evidence>
<dbReference type="Pfam" id="PF09543">
    <property type="entry name" value="DUF2379"/>
    <property type="match status" value="1"/>
</dbReference>
<dbReference type="AlphaFoldDB" id="A0A511T0K3"/>
<dbReference type="Proteomes" id="UP000183760">
    <property type="component" value="Unassembled WGS sequence"/>
</dbReference>
<accession>A0A511T0K3</accession>
<proteinExistence type="predicted"/>
<name>A0A511T0K3_MYXFU</name>
<protein>
    <submittedName>
        <fullName evidence="3">DUSAM domain-containing protein</fullName>
    </submittedName>
</protein>
<comment type="caution">
    <text evidence="2">The sequence shown here is derived from an EMBL/GenBank/DDBJ whole genome shotgun (WGS) entry which is preliminary data.</text>
</comment>
<dbReference type="EMBL" id="BJXR01000024">
    <property type="protein sequence ID" value="GEN07387.1"/>
    <property type="molecule type" value="Genomic_DNA"/>
</dbReference>
<gene>
    <name evidence="2" type="ORF">MFU01_24240</name>
    <name evidence="3" type="ORF">SAMN05443572_101595</name>
</gene>